<dbReference type="Proteomes" id="UP000024635">
    <property type="component" value="Unassembled WGS sequence"/>
</dbReference>
<organism evidence="1 2">
    <name type="scientific">Ancylostoma ceylanicum</name>
    <dbReference type="NCBI Taxonomy" id="53326"/>
    <lineage>
        <taxon>Eukaryota</taxon>
        <taxon>Metazoa</taxon>
        <taxon>Ecdysozoa</taxon>
        <taxon>Nematoda</taxon>
        <taxon>Chromadorea</taxon>
        <taxon>Rhabditida</taxon>
        <taxon>Rhabditina</taxon>
        <taxon>Rhabditomorpha</taxon>
        <taxon>Strongyloidea</taxon>
        <taxon>Ancylostomatidae</taxon>
        <taxon>Ancylostomatinae</taxon>
        <taxon>Ancylostoma</taxon>
    </lineage>
</organism>
<dbReference type="AlphaFoldDB" id="A0A016UV99"/>
<name>A0A016UV99_9BILA</name>
<proteinExistence type="predicted"/>
<dbReference type="EMBL" id="JARK01001361">
    <property type="protein sequence ID" value="EYC19080.1"/>
    <property type="molecule type" value="Genomic_DNA"/>
</dbReference>
<accession>A0A016UV99</accession>
<evidence type="ECO:0000313" key="2">
    <source>
        <dbReference type="Proteomes" id="UP000024635"/>
    </source>
</evidence>
<gene>
    <name evidence="1" type="primary">Acey_s0025.g1160</name>
    <name evidence="1" type="ORF">Y032_0025g1160</name>
</gene>
<protein>
    <submittedName>
        <fullName evidence="1">Uncharacterized protein</fullName>
    </submittedName>
</protein>
<comment type="caution">
    <text evidence="1">The sequence shown here is derived from an EMBL/GenBank/DDBJ whole genome shotgun (WGS) entry which is preliminary data.</text>
</comment>
<reference evidence="2" key="1">
    <citation type="journal article" date="2015" name="Nat. Genet.">
        <title>The genome and transcriptome of the zoonotic hookworm Ancylostoma ceylanicum identify infection-specific gene families.</title>
        <authorList>
            <person name="Schwarz E.M."/>
            <person name="Hu Y."/>
            <person name="Antoshechkin I."/>
            <person name="Miller M.M."/>
            <person name="Sternberg P.W."/>
            <person name="Aroian R.V."/>
        </authorList>
    </citation>
    <scope>NUCLEOTIDE SEQUENCE</scope>
    <source>
        <strain evidence="2">HY135</strain>
    </source>
</reference>
<keyword evidence="2" id="KW-1185">Reference proteome</keyword>
<evidence type="ECO:0000313" key="1">
    <source>
        <dbReference type="EMBL" id="EYC19080.1"/>
    </source>
</evidence>
<sequence length="68" mass="8087">MRMLTTCMVVIYELASVSLTFLTICSITKLGNRFKTEKFWRQLVSVFFIGYKNYDREHFSSPSFIRAY</sequence>